<protein>
    <submittedName>
        <fullName evidence="4">Pirin family protein</fullName>
    </submittedName>
</protein>
<dbReference type="Proteomes" id="UP001596174">
    <property type="component" value="Unassembled WGS sequence"/>
</dbReference>
<proteinExistence type="inferred from homology"/>
<dbReference type="EMBL" id="JBHSQJ010000010">
    <property type="protein sequence ID" value="MFC5906351.1"/>
    <property type="molecule type" value="Genomic_DNA"/>
</dbReference>
<evidence type="ECO:0000256" key="2">
    <source>
        <dbReference type="RuleBase" id="RU003457"/>
    </source>
</evidence>
<feature type="domain" description="Pirin N-terminal" evidence="3">
    <location>
        <begin position="16"/>
        <end position="118"/>
    </location>
</feature>
<organism evidence="4 5">
    <name type="scientific">Streptacidiphilus monticola</name>
    <dbReference type="NCBI Taxonomy" id="2161674"/>
    <lineage>
        <taxon>Bacteria</taxon>
        <taxon>Bacillati</taxon>
        <taxon>Actinomycetota</taxon>
        <taxon>Actinomycetes</taxon>
        <taxon>Kitasatosporales</taxon>
        <taxon>Streptomycetaceae</taxon>
        <taxon>Streptacidiphilus</taxon>
    </lineage>
</organism>
<dbReference type="Pfam" id="PF02678">
    <property type="entry name" value="Pirin"/>
    <property type="match status" value="1"/>
</dbReference>
<keyword evidence="5" id="KW-1185">Reference proteome</keyword>
<gene>
    <name evidence="4" type="ORF">ACFP3V_03835</name>
</gene>
<sequence length="235" mass="25322">MITVHRAQDRYASTPEPGVSTRHAFSFSGHYDPENTSFGGLLACNEESLAAGSGFAPHRHRDTEILTWVLEGALSHRDDHGHAAVVRPGTLQYLSAGSGVEHSERAAEGPVRFLQFWLQPDAFGTRPRYALRTVDPAAAAVDLTQGQLRRGDASLHLRRAEPYALVDLPTATYLYLHVVRGALGFRTASGPRGVGVELAPGDAARAHATRPVDPTAGPDGVELLVWAMETPLQYG</sequence>
<dbReference type="InterPro" id="IPR012093">
    <property type="entry name" value="Pirin"/>
</dbReference>
<dbReference type="InterPro" id="IPR014710">
    <property type="entry name" value="RmlC-like_jellyroll"/>
</dbReference>
<accession>A0ABW1FZZ5</accession>
<dbReference type="SUPFAM" id="SSF51182">
    <property type="entry name" value="RmlC-like cupins"/>
    <property type="match status" value="1"/>
</dbReference>
<evidence type="ECO:0000259" key="3">
    <source>
        <dbReference type="Pfam" id="PF02678"/>
    </source>
</evidence>
<comment type="similarity">
    <text evidence="1 2">Belongs to the pirin family.</text>
</comment>
<dbReference type="InterPro" id="IPR003829">
    <property type="entry name" value="Pirin_N_dom"/>
</dbReference>
<dbReference type="RefSeq" id="WP_380579669.1">
    <property type="nucleotide sequence ID" value="NZ_JBHSQJ010000010.1"/>
</dbReference>
<evidence type="ECO:0000313" key="4">
    <source>
        <dbReference type="EMBL" id="MFC5906351.1"/>
    </source>
</evidence>
<evidence type="ECO:0000313" key="5">
    <source>
        <dbReference type="Proteomes" id="UP001596174"/>
    </source>
</evidence>
<comment type="caution">
    <text evidence="4">The sequence shown here is derived from an EMBL/GenBank/DDBJ whole genome shotgun (WGS) entry which is preliminary data.</text>
</comment>
<dbReference type="PANTHER" id="PTHR43212:SF3">
    <property type="entry name" value="QUERCETIN 2,3-DIOXYGENASE"/>
    <property type="match status" value="1"/>
</dbReference>
<dbReference type="PANTHER" id="PTHR43212">
    <property type="entry name" value="QUERCETIN 2,3-DIOXYGENASE"/>
    <property type="match status" value="1"/>
</dbReference>
<dbReference type="InterPro" id="IPR011051">
    <property type="entry name" value="RmlC_Cupin_sf"/>
</dbReference>
<name>A0ABW1FZZ5_9ACTN</name>
<evidence type="ECO:0000256" key="1">
    <source>
        <dbReference type="ARBA" id="ARBA00008416"/>
    </source>
</evidence>
<dbReference type="Gene3D" id="2.60.120.10">
    <property type="entry name" value="Jelly Rolls"/>
    <property type="match status" value="1"/>
</dbReference>
<reference evidence="5" key="1">
    <citation type="journal article" date="2019" name="Int. J. Syst. Evol. Microbiol.">
        <title>The Global Catalogue of Microorganisms (GCM) 10K type strain sequencing project: providing services to taxonomists for standard genome sequencing and annotation.</title>
        <authorList>
            <consortium name="The Broad Institute Genomics Platform"/>
            <consortium name="The Broad Institute Genome Sequencing Center for Infectious Disease"/>
            <person name="Wu L."/>
            <person name="Ma J."/>
        </authorList>
    </citation>
    <scope>NUCLEOTIDE SEQUENCE [LARGE SCALE GENOMIC DNA]</scope>
    <source>
        <strain evidence="5">JCM 4816</strain>
    </source>
</reference>